<dbReference type="OrthoDB" id="9795893at2"/>
<dbReference type="Pfam" id="PF13442">
    <property type="entry name" value="Cytochrome_CBB3"/>
    <property type="match status" value="1"/>
</dbReference>
<keyword evidence="2 4" id="KW-0479">Metal-binding</keyword>
<dbReference type="GO" id="GO:0020037">
    <property type="term" value="F:heme binding"/>
    <property type="evidence" value="ECO:0007669"/>
    <property type="project" value="InterPro"/>
</dbReference>
<keyword evidence="6" id="KW-1133">Transmembrane helix</keyword>
<evidence type="ECO:0000313" key="9">
    <source>
        <dbReference type="Proteomes" id="UP000253562"/>
    </source>
</evidence>
<feature type="domain" description="Cytochrome c" evidence="7">
    <location>
        <begin position="355"/>
        <end position="427"/>
    </location>
</feature>
<accession>A0A368KW60</accession>
<dbReference type="Gene3D" id="1.10.760.10">
    <property type="entry name" value="Cytochrome c-like domain"/>
    <property type="match status" value="1"/>
</dbReference>
<protein>
    <submittedName>
        <fullName evidence="8">Cytochrome BD quinol oxidase subunit I</fullName>
    </submittedName>
</protein>
<proteinExistence type="predicted"/>
<feature type="region of interest" description="Disordered" evidence="5">
    <location>
        <begin position="453"/>
        <end position="473"/>
    </location>
</feature>
<evidence type="ECO:0000256" key="5">
    <source>
        <dbReference type="SAM" id="MobiDB-lite"/>
    </source>
</evidence>
<comment type="caution">
    <text evidence="8">The sequence shown here is derived from an EMBL/GenBank/DDBJ whole genome shotgun (WGS) entry which is preliminary data.</text>
</comment>
<keyword evidence="1 4" id="KW-0349">Heme</keyword>
<keyword evidence="3 4" id="KW-0408">Iron</keyword>
<dbReference type="AlphaFoldDB" id="A0A368KW60"/>
<dbReference type="Proteomes" id="UP000253562">
    <property type="component" value="Unassembled WGS sequence"/>
</dbReference>
<reference evidence="8 9" key="1">
    <citation type="submission" date="2018-07" db="EMBL/GenBank/DDBJ databases">
        <title>Comparative genomes isolates from brazilian mangrove.</title>
        <authorList>
            <person name="De Araujo J.E."/>
            <person name="Taketani R.G."/>
            <person name="Silva M.C.P."/>
            <person name="Lourenco M.V."/>
            <person name="Oliveira V.M."/>
            <person name="Andreote F.D."/>
        </authorList>
    </citation>
    <scope>NUCLEOTIDE SEQUENCE [LARGE SCALE GENOMIC DNA]</scope>
    <source>
        <strain evidence="8 9">HEX PRIS-MGV</strain>
    </source>
</reference>
<feature type="transmembrane region" description="Helical" evidence="6">
    <location>
        <begin position="101"/>
        <end position="121"/>
    </location>
</feature>
<evidence type="ECO:0000256" key="1">
    <source>
        <dbReference type="ARBA" id="ARBA00022617"/>
    </source>
</evidence>
<feature type="transmembrane region" description="Helical" evidence="6">
    <location>
        <begin position="282"/>
        <end position="303"/>
    </location>
</feature>
<evidence type="ECO:0000259" key="7">
    <source>
        <dbReference type="PROSITE" id="PS51007"/>
    </source>
</evidence>
<evidence type="ECO:0000256" key="2">
    <source>
        <dbReference type="ARBA" id="ARBA00022723"/>
    </source>
</evidence>
<organism evidence="8 9">
    <name type="scientific">Bremerella cremea</name>
    <dbReference type="NCBI Taxonomy" id="1031537"/>
    <lineage>
        <taxon>Bacteria</taxon>
        <taxon>Pseudomonadati</taxon>
        <taxon>Planctomycetota</taxon>
        <taxon>Planctomycetia</taxon>
        <taxon>Pirellulales</taxon>
        <taxon>Pirellulaceae</taxon>
        <taxon>Bremerella</taxon>
    </lineage>
</organism>
<feature type="transmembrane region" description="Helical" evidence="6">
    <location>
        <begin position="215"/>
        <end position="237"/>
    </location>
</feature>
<evidence type="ECO:0000256" key="6">
    <source>
        <dbReference type="SAM" id="Phobius"/>
    </source>
</evidence>
<feature type="transmembrane region" description="Helical" evidence="6">
    <location>
        <begin position="64"/>
        <end position="89"/>
    </location>
</feature>
<keyword evidence="6" id="KW-0812">Transmembrane</keyword>
<evidence type="ECO:0000313" key="8">
    <source>
        <dbReference type="EMBL" id="RCS54599.1"/>
    </source>
</evidence>
<keyword evidence="6" id="KW-0472">Membrane</keyword>
<sequence>MEVFPVNQYDPLMPGIVMAMVAIVHVFMAQFAVGGGMLLCYFQWLAMTGRCENARLFVHGYFKWLVLISFVAGAATGVGIWFTAIQVSAPTIGQMIQNFHWIWATEYLFFLLEIIAGYLFYRYHERISDTACLRLLGMYAFAAWMSLFLINGIISWQLTPGGWIEDQSLFAGFFNPTFWPSTLFRTIVALTLAGLVACVVVNTMKELDQEAKRKLINYAAHLLVPMVAMPFLGVWFYFMMPTDSQGWVAGGSPAMTLFLNIAVGASLAIGGYAFVGLYLQKLYINGATATLLLLLAFGATAGGEFVREGSRKPYSIRYWMYSNGIFPHEVAKMREEGCLADDPYPLRDGTPVAGEITTRGAKVFRRQCAVCHTVSGINGVSELTVTWDADQMRMNIAKLQHTKPFMPPFAGNAEDLESLVRYLKWFDERNDEEAEKPFEEATLKTNQKWLDEAGTMPLSLPGETSLQAEEGEK</sequence>
<dbReference type="RefSeq" id="WP_114367664.1">
    <property type="nucleotide sequence ID" value="NZ_QPEX01000010.1"/>
</dbReference>
<dbReference type="EMBL" id="QPEX01000010">
    <property type="protein sequence ID" value="RCS54599.1"/>
    <property type="molecule type" value="Genomic_DNA"/>
</dbReference>
<feature type="transmembrane region" description="Helical" evidence="6">
    <location>
        <begin position="133"/>
        <end position="158"/>
    </location>
</feature>
<evidence type="ECO:0000256" key="3">
    <source>
        <dbReference type="ARBA" id="ARBA00023004"/>
    </source>
</evidence>
<dbReference type="InterPro" id="IPR009056">
    <property type="entry name" value="Cyt_c-like_dom"/>
</dbReference>
<name>A0A368KW60_9BACT</name>
<gene>
    <name evidence="8" type="ORF">DTL42_05555</name>
</gene>
<dbReference type="InterPro" id="IPR036909">
    <property type="entry name" value="Cyt_c-like_dom_sf"/>
</dbReference>
<dbReference type="PROSITE" id="PS51007">
    <property type="entry name" value="CYTC"/>
    <property type="match status" value="1"/>
</dbReference>
<dbReference type="GO" id="GO:0046872">
    <property type="term" value="F:metal ion binding"/>
    <property type="evidence" value="ECO:0007669"/>
    <property type="project" value="UniProtKB-KW"/>
</dbReference>
<feature type="transmembrane region" description="Helical" evidence="6">
    <location>
        <begin position="178"/>
        <end position="203"/>
    </location>
</feature>
<feature type="transmembrane region" description="Helical" evidence="6">
    <location>
        <begin position="12"/>
        <end position="44"/>
    </location>
</feature>
<dbReference type="GO" id="GO:0009055">
    <property type="term" value="F:electron transfer activity"/>
    <property type="evidence" value="ECO:0007669"/>
    <property type="project" value="InterPro"/>
</dbReference>
<evidence type="ECO:0000256" key="4">
    <source>
        <dbReference type="PROSITE-ProRule" id="PRU00433"/>
    </source>
</evidence>
<feature type="transmembrane region" description="Helical" evidence="6">
    <location>
        <begin position="257"/>
        <end position="275"/>
    </location>
</feature>
<dbReference type="SUPFAM" id="SSF46626">
    <property type="entry name" value="Cytochrome c"/>
    <property type="match status" value="1"/>
</dbReference>